<dbReference type="Proteomes" id="UP000838756">
    <property type="component" value="Unassembled WGS sequence"/>
</dbReference>
<gene>
    <name evidence="2" type="primary">jg13216</name>
    <name evidence="2" type="ORF">PAEG_LOCUS12540</name>
</gene>
<dbReference type="AlphaFoldDB" id="A0A8S4RBX9"/>
<evidence type="ECO:0000313" key="2">
    <source>
        <dbReference type="EMBL" id="CAH2234793.1"/>
    </source>
</evidence>
<keyword evidence="3" id="KW-1185">Reference proteome</keyword>
<feature type="region of interest" description="Disordered" evidence="1">
    <location>
        <begin position="65"/>
        <end position="96"/>
    </location>
</feature>
<name>A0A8S4RBX9_9NEOP</name>
<evidence type="ECO:0000313" key="3">
    <source>
        <dbReference type="Proteomes" id="UP000838756"/>
    </source>
</evidence>
<organism evidence="2 3">
    <name type="scientific">Pararge aegeria aegeria</name>
    <dbReference type="NCBI Taxonomy" id="348720"/>
    <lineage>
        <taxon>Eukaryota</taxon>
        <taxon>Metazoa</taxon>
        <taxon>Ecdysozoa</taxon>
        <taxon>Arthropoda</taxon>
        <taxon>Hexapoda</taxon>
        <taxon>Insecta</taxon>
        <taxon>Pterygota</taxon>
        <taxon>Neoptera</taxon>
        <taxon>Endopterygota</taxon>
        <taxon>Lepidoptera</taxon>
        <taxon>Glossata</taxon>
        <taxon>Ditrysia</taxon>
        <taxon>Papilionoidea</taxon>
        <taxon>Nymphalidae</taxon>
        <taxon>Satyrinae</taxon>
        <taxon>Satyrini</taxon>
        <taxon>Parargina</taxon>
        <taxon>Pararge</taxon>
    </lineage>
</organism>
<protein>
    <submittedName>
        <fullName evidence="2">Jg13216 protein</fullName>
    </submittedName>
</protein>
<comment type="caution">
    <text evidence="2">The sequence shown here is derived from an EMBL/GenBank/DDBJ whole genome shotgun (WGS) entry which is preliminary data.</text>
</comment>
<proteinExistence type="predicted"/>
<sequence>MSHRSTPHGCTREVARLCAAGDAGWRKWKAGGSRFMFTGSPPVRQLFPHECDALAPSIDCRAPRATLPVPPRSPARPRALFTRTPSINGLPEVTGV</sequence>
<reference evidence="2" key="1">
    <citation type="submission" date="2022-03" db="EMBL/GenBank/DDBJ databases">
        <authorList>
            <person name="Lindestad O."/>
        </authorList>
    </citation>
    <scope>NUCLEOTIDE SEQUENCE</scope>
</reference>
<dbReference type="EMBL" id="CAKXAJ010025084">
    <property type="protein sequence ID" value="CAH2234793.1"/>
    <property type="molecule type" value="Genomic_DNA"/>
</dbReference>
<evidence type="ECO:0000256" key="1">
    <source>
        <dbReference type="SAM" id="MobiDB-lite"/>
    </source>
</evidence>
<dbReference type="OrthoDB" id="10536832at2759"/>
<accession>A0A8S4RBX9</accession>